<name>A0A2H3BNP3_9AGAR</name>
<evidence type="ECO:0000313" key="2">
    <source>
        <dbReference type="EMBL" id="PBK64676.1"/>
    </source>
</evidence>
<feature type="region of interest" description="Disordered" evidence="1">
    <location>
        <begin position="293"/>
        <end position="343"/>
    </location>
</feature>
<reference evidence="3" key="1">
    <citation type="journal article" date="2017" name="Nat. Ecol. Evol.">
        <title>Genome expansion and lineage-specific genetic innovations in the forest pathogenic fungi Armillaria.</title>
        <authorList>
            <person name="Sipos G."/>
            <person name="Prasanna A.N."/>
            <person name="Walter M.C."/>
            <person name="O'Connor E."/>
            <person name="Balint B."/>
            <person name="Krizsan K."/>
            <person name="Kiss B."/>
            <person name="Hess J."/>
            <person name="Varga T."/>
            <person name="Slot J."/>
            <person name="Riley R."/>
            <person name="Boka B."/>
            <person name="Rigling D."/>
            <person name="Barry K."/>
            <person name="Lee J."/>
            <person name="Mihaltcheva S."/>
            <person name="LaButti K."/>
            <person name="Lipzen A."/>
            <person name="Waldron R."/>
            <person name="Moloney N.M."/>
            <person name="Sperisen C."/>
            <person name="Kredics L."/>
            <person name="Vagvoelgyi C."/>
            <person name="Patrignani A."/>
            <person name="Fitzpatrick D."/>
            <person name="Nagy I."/>
            <person name="Doyle S."/>
            <person name="Anderson J.B."/>
            <person name="Grigoriev I.V."/>
            <person name="Gueldener U."/>
            <person name="Muensterkoetter M."/>
            <person name="Nagy L.G."/>
        </authorList>
    </citation>
    <scope>NUCLEOTIDE SEQUENCE [LARGE SCALE GENOMIC DNA]</scope>
    <source>
        <strain evidence="3">28-4</strain>
    </source>
</reference>
<feature type="compositionally biased region" description="Basic and acidic residues" evidence="1">
    <location>
        <begin position="207"/>
        <end position="222"/>
    </location>
</feature>
<proteinExistence type="predicted"/>
<evidence type="ECO:0000256" key="1">
    <source>
        <dbReference type="SAM" id="MobiDB-lite"/>
    </source>
</evidence>
<gene>
    <name evidence="2" type="ORF">ARMSODRAFT_1022948</name>
</gene>
<feature type="compositionally biased region" description="Polar residues" evidence="1">
    <location>
        <begin position="45"/>
        <end position="76"/>
    </location>
</feature>
<organism evidence="2 3">
    <name type="scientific">Armillaria solidipes</name>
    <dbReference type="NCBI Taxonomy" id="1076256"/>
    <lineage>
        <taxon>Eukaryota</taxon>
        <taxon>Fungi</taxon>
        <taxon>Dikarya</taxon>
        <taxon>Basidiomycota</taxon>
        <taxon>Agaricomycotina</taxon>
        <taxon>Agaricomycetes</taxon>
        <taxon>Agaricomycetidae</taxon>
        <taxon>Agaricales</taxon>
        <taxon>Marasmiineae</taxon>
        <taxon>Physalacriaceae</taxon>
        <taxon>Armillaria</taxon>
    </lineage>
</organism>
<feature type="region of interest" description="Disordered" evidence="1">
    <location>
        <begin position="135"/>
        <end position="159"/>
    </location>
</feature>
<dbReference type="Proteomes" id="UP000218334">
    <property type="component" value="Unassembled WGS sequence"/>
</dbReference>
<sequence length="343" mass="37598">MEQKEYEAPYSLLSLHSSLDADLLWSSWRRAQATDRRYSHRQCSEEFSGSTTSSQQSRVSPQHSQQEQSEYFQSRSNKNEPDPVVSVAKRDVPDDVASTSHHPHTSFGRAVPLQGNALQRPVLPPRSRMLFASTSTKTSHFSHPQPPSLHGPSSIEAKPSISGLPQIIVDGPSSCRLNPIDPQRQFRRHHESDVFEPPNSAGAMRSSRQDRRSAPYQDRKDNTAGSSYGDLGSHSAGSSQLGSYFTPPANMSAHGSVSLTTPTTRVPQMPNERSFGVRFLPANCPSWKIGTQNYPHPNGDVEPLFRQSVGLDHSTGSTEAGKQHDTNALQRNAAESSGDSGSD</sequence>
<keyword evidence="3" id="KW-1185">Reference proteome</keyword>
<dbReference type="EMBL" id="KZ293450">
    <property type="protein sequence ID" value="PBK64676.1"/>
    <property type="molecule type" value="Genomic_DNA"/>
</dbReference>
<protein>
    <submittedName>
        <fullName evidence="2">Uncharacterized protein</fullName>
    </submittedName>
</protein>
<feature type="region of interest" description="Disordered" evidence="1">
    <location>
        <begin position="35"/>
        <end position="116"/>
    </location>
</feature>
<evidence type="ECO:0000313" key="3">
    <source>
        <dbReference type="Proteomes" id="UP000218334"/>
    </source>
</evidence>
<accession>A0A2H3BNP3</accession>
<feature type="compositionally biased region" description="Polar residues" evidence="1">
    <location>
        <begin position="314"/>
        <end position="343"/>
    </location>
</feature>
<feature type="region of interest" description="Disordered" evidence="1">
    <location>
        <begin position="186"/>
        <end position="247"/>
    </location>
</feature>
<dbReference type="AlphaFoldDB" id="A0A2H3BNP3"/>